<name>A0A2W4W1X5_9CYAN</name>
<proteinExistence type="predicted"/>
<dbReference type="AlphaFoldDB" id="A0A2W4W1X5"/>
<evidence type="ECO:0000313" key="2">
    <source>
        <dbReference type="EMBL" id="PZO13078.1"/>
    </source>
</evidence>
<comment type="caution">
    <text evidence="2">The sequence shown here is derived from an EMBL/GenBank/DDBJ whole genome shotgun (WGS) entry which is preliminary data.</text>
</comment>
<protein>
    <recommendedName>
        <fullName evidence="4">Biotin carboxylase</fullName>
    </recommendedName>
</protein>
<sequence length="162" mass="17402">MTSLFSKWLSASVTATIACCAFLTVFLSGAPPAHALTQVALTDLVAEECPADAAYAENLTASGSSMRATCYLIKGTAVNNSGKDIMDADIFGRIFDADGNAVMKNRYRLGGIEYVPAGESDFSFRVSVPSVQPAPLRLEKFKASGFASKVRRFQAWDRSIDE</sequence>
<accession>A0A2W4W1X5</accession>
<dbReference type="PROSITE" id="PS51257">
    <property type="entry name" value="PROKAR_LIPOPROTEIN"/>
    <property type="match status" value="1"/>
</dbReference>
<gene>
    <name evidence="2" type="ORF">DCF25_16575</name>
</gene>
<keyword evidence="1" id="KW-0732">Signal</keyword>
<reference evidence="2 3" key="2">
    <citation type="submission" date="2018-06" db="EMBL/GenBank/DDBJ databases">
        <title>Metagenomic assembly of (sub)arctic Cyanobacteria and their associated microbiome from non-axenic cultures.</title>
        <authorList>
            <person name="Baurain D."/>
        </authorList>
    </citation>
    <scope>NUCLEOTIDE SEQUENCE [LARGE SCALE GENOMIC DNA]</scope>
    <source>
        <strain evidence="2">ULC129bin1</strain>
    </source>
</reference>
<dbReference type="EMBL" id="QBMC01000133">
    <property type="protein sequence ID" value="PZO13078.1"/>
    <property type="molecule type" value="Genomic_DNA"/>
</dbReference>
<feature type="signal peptide" evidence="1">
    <location>
        <begin position="1"/>
        <end position="35"/>
    </location>
</feature>
<organism evidence="2 3">
    <name type="scientific">Leptolyngbya foveolarum</name>
    <dbReference type="NCBI Taxonomy" id="47253"/>
    <lineage>
        <taxon>Bacteria</taxon>
        <taxon>Bacillati</taxon>
        <taxon>Cyanobacteriota</taxon>
        <taxon>Cyanophyceae</taxon>
        <taxon>Leptolyngbyales</taxon>
        <taxon>Leptolyngbyaceae</taxon>
        <taxon>Leptolyngbya group</taxon>
        <taxon>Leptolyngbya</taxon>
    </lineage>
</organism>
<evidence type="ECO:0000256" key="1">
    <source>
        <dbReference type="SAM" id="SignalP"/>
    </source>
</evidence>
<evidence type="ECO:0008006" key="4">
    <source>
        <dbReference type="Google" id="ProtNLM"/>
    </source>
</evidence>
<dbReference type="Proteomes" id="UP000249354">
    <property type="component" value="Unassembled WGS sequence"/>
</dbReference>
<feature type="chain" id="PRO_5016109527" description="Biotin carboxylase" evidence="1">
    <location>
        <begin position="36"/>
        <end position="162"/>
    </location>
</feature>
<reference evidence="3" key="1">
    <citation type="submission" date="2018-04" db="EMBL/GenBank/DDBJ databases">
        <authorList>
            <person name="Cornet L."/>
        </authorList>
    </citation>
    <scope>NUCLEOTIDE SEQUENCE [LARGE SCALE GENOMIC DNA]</scope>
</reference>
<evidence type="ECO:0000313" key="3">
    <source>
        <dbReference type="Proteomes" id="UP000249354"/>
    </source>
</evidence>